<feature type="non-terminal residue" evidence="1">
    <location>
        <position position="106"/>
    </location>
</feature>
<evidence type="ECO:0000313" key="1">
    <source>
        <dbReference type="EMBL" id="CAG2056706.1"/>
    </source>
</evidence>
<dbReference type="InterPro" id="IPR032675">
    <property type="entry name" value="LRR_dom_sf"/>
</dbReference>
<protein>
    <submittedName>
        <fullName evidence="1">Uncharacterized protein</fullName>
    </submittedName>
</protein>
<proteinExistence type="predicted"/>
<name>A0ABN7NLI8_TIMPD</name>
<dbReference type="SUPFAM" id="SSF52058">
    <property type="entry name" value="L domain-like"/>
    <property type="match status" value="1"/>
</dbReference>
<organism evidence="1 2">
    <name type="scientific">Timema podura</name>
    <name type="common">Walking stick</name>
    <dbReference type="NCBI Taxonomy" id="61482"/>
    <lineage>
        <taxon>Eukaryota</taxon>
        <taxon>Metazoa</taxon>
        <taxon>Ecdysozoa</taxon>
        <taxon>Arthropoda</taxon>
        <taxon>Hexapoda</taxon>
        <taxon>Insecta</taxon>
        <taxon>Pterygota</taxon>
        <taxon>Neoptera</taxon>
        <taxon>Polyneoptera</taxon>
        <taxon>Phasmatodea</taxon>
        <taxon>Timematodea</taxon>
        <taxon>Timematoidea</taxon>
        <taxon>Timematidae</taxon>
        <taxon>Timema</taxon>
    </lineage>
</organism>
<dbReference type="PROSITE" id="PS51450">
    <property type="entry name" value="LRR"/>
    <property type="match status" value="1"/>
</dbReference>
<evidence type="ECO:0000313" key="2">
    <source>
        <dbReference type="Proteomes" id="UP001153148"/>
    </source>
</evidence>
<sequence>MKKLDQNDTKDVLPERFKNSHRLRNLRLDGNQLDSIPTKALEPLIYLEALIRYRHSIASVPESFMTYRVTNVTLNRYLDGPSIKDYFWRLVQSFYDNLADSNNVLV</sequence>
<gene>
    <name evidence="1" type="ORF">TPAB3V08_LOCUS3694</name>
</gene>
<dbReference type="EMBL" id="CAJPIN010004244">
    <property type="protein sequence ID" value="CAG2056706.1"/>
    <property type="molecule type" value="Genomic_DNA"/>
</dbReference>
<reference evidence="1" key="1">
    <citation type="submission" date="2021-03" db="EMBL/GenBank/DDBJ databases">
        <authorList>
            <person name="Tran Van P."/>
        </authorList>
    </citation>
    <scope>NUCLEOTIDE SEQUENCE</scope>
</reference>
<accession>A0ABN7NLI8</accession>
<dbReference type="Proteomes" id="UP001153148">
    <property type="component" value="Unassembled WGS sequence"/>
</dbReference>
<comment type="caution">
    <text evidence="1">The sequence shown here is derived from an EMBL/GenBank/DDBJ whole genome shotgun (WGS) entry which is preliminary data.</text>
</comment>
<dbReference type="InterPro" id="IPR001611">
    <property type="entry name" value="Leu-rich_rpt"/>
</dbReference>
<dbReference type="Gene3D" id="3.80.10.10">
    <property type="entry name" value="Ribonuclease Inhibitor"/>
    <property type="match status" value="1"/>
</dbReference>
<keyword evidence="2" id="KW-1185">Reference proteome</keyword>